<name>A0A5S5D3R5_9ACTN</name>
<gene>
    <name evidence="6" type="ORF">BD833_101318</name>
</gene>
<dbReference type="RefSeq" id="WP_166531359.1">
    <property type="nucleotide sequence ID" value="NZ_VNHW01000001.1"/>
</dbReference>
<keyword evidence="1" id="KW-0808">Transferase</keyword>
<evidence type="ECO:0000256" key="1">
    <source>
        <dbReference type="ARBA" id="ARBA00022679"/>
    </source>
</evidence>
<dbReference type="InterPro" id="IPR040999">
    <property type="entry name" value="Mak_N_cap"/>
</dbReference>
<comment type="caution">
    <text evidence="6">The sequence shown here is derived from an EMBL/GenBank/DDBJ whole genome shotgun (WGS) entry which is preliminary data.</text>
</comment>
<accession>A0A5S5D3R5</accession>
<proteinExistence type="predicted"/>
<dbReference type="EMBL" id="VNHW01000001">
    <property type="protein sequence ID" value="TYP90600.1"/>
    <property type="molecule type" value="Genomic_DNA"/>
</dbReference>
<dbReference type="AlphaFoldDB" id="A0A5S5D3R5"/>
<dbReference type="GO" id="GO:0016301">
    <property type="term" value="F:kinase activity"/>
    <property type="evidence" value="ECO:0007669"/>
    <property type="project" value="UniProtKB-KW"/>
</dbReference>
<protein>
    <recommendedName>
        <fullName evidence="5">Maltokinase N-terminal cap domain-containing protein</fullName>
    </recommendedName>
</protein>
<dbReference type="Pfam" id="PF18085">
    <property type="entry name" value="Mak_N_cap"/>
    <property type="match status" value="1"/>
</dbReference>
<evidence type="ECO:0000313" key="7">
    <source>
        <dbReference type="Proteomes" id="UP000322499"/>
    </source>
</evidence>
<dbReference type="GO" id="GO:0005524">
    <property type="term" value="F:ATP binding"/>
    <property type="evidence" value="ECO:0007669"/>
    <property type="project" value="UniProtKB-KW"/>
</dbReference>
<evidence type="ECO:0000256" key="4">
    <source>
        <dbReference type="ARBA" id="ARBA00022840"/>
    </source>
</evidence>
<reference evidence="6 7" key="1">
    <citation type="submission" date="2019-07" db="EMBL/GenBank/DDBJ databases">
        <title>Genomic Encyclopedia of Archaeal and Bacterial Type Strains, Phase II (KMG-II): from individual species to whole genera.</title>
        <authorList>
            <person name="Goeker M."/>
        </authorList>
    </citation>
    <scope>NUCLEOTIDE SEQUENCE [LARGE SCALE GENOMIC DNA]</scope>
    <source>
        <strain evidence="6 7">DSM 46842</strain>
    </source>
</reference>
<keyword evidence="2" id="KW-0547">Nucleotide-binding</keyword>
<evidence type="ECO:0000256" key="3">
    <source>
        <dbReference type="ARBA" id="ARBA00022777"/>
    </source>
</evidence>
<keyword evidence="7" id="KW-1185">Reference proteome</keyword>
<sequence length="186" mass="19440">MATIHSTTLAPTKLQLLTGWLPMQPWYRAGETAPRLERAGGFRLDDPAGAVGIELMVVTDGAGAGTAYFTPLTYRGAPLEEAAAGLIGTLEHGVLGTRWVYDAAHDPVAQAQLLAFVTGGVEAQHQSESDTLDPSVGRSWDGGAPSAVELVRVPEPGVPATARGSVEVDWTRPDGSTTRGVVAVVR</sequence>
<keyword evidence="4" id="KW-0067">ATP-binding</keyword>
<evidence type="ECO:0000259" key="5">
    <source>
        <dbReference type="Pfam" id="PF18085"/>
    </source>
</evidence>
<evidence type="ECO:0000256" key="2">
    <source>
        <dbReference type="ARBA" id="ARBA00022741"/>
    </source>
</evidence>
<feature type="domain" description="Maltokinase N-terminal cap" evidence="5">
    <location>
        <begin position="20"/>
        <end position="106"/>
    </location>
</feature>
<organism evidence="6 7">
    <name type="scientific">Blastococcus xanthinilyticus</name>
    <dbReference type="NCBI Taxonomy" id="1564164"/>
    <lineage>
        <taxon>Bacteria</taxon>
        <taxon>Bacillati</taxon>
        <taxon>Actinomycetota</taxon>
        <taxon>Actinomycetes</taxon>
        <taxon>Geodermatophilales</taxon>
        <taxon>Geodermatophilaceae</taxon>
        <taxon>Blastococcus</taxon>
    </lineage>
</organism>
<evidence type="ECO:0000313" key="6">
    <source>
        <dbReference type="EMBL" id="TYP90600.1"/>
    </source>
</evidence>
<dbReference type="Proteomes" id="UP000322499">
    <property type="component" value="Unassembled WGS sequence"/>
</dbReference>
<keyword evidence="3" id="KW-0418">Kinase</keyword>